<dbReference type="NCBIfam" id="NF004283">
    <property type="entry name" value="PRK05692.1"/>
    <property type="match status" value="1"/>
</dbReference>
<dbReference type="PROSITE" id="PS50991">
    <property type="entry name" value="PYR_CT"/>
    <property type="match status" value="1"/>
</dbReference>
<keyword evidence="2 5" id="KW-0808">Transferase</keyword>
<comment type="similarity">
    <text evidence="1">Belongs to the HMG-CoA lyase family.</text>
</comment>
<reference evidence="7 8" key="1">
    <citation type="submission" date="2023-03" db="EMBL/GenBank/DDBJ databases">
        <title>Draft assemblies of triclosan tolerant bacteria isolated from returned activated sludge.</title>
        <authorList>
            <person name="Van Hamelsveld S."/>
        </authorList>
    </citation>
    <scope>NUCLEOTIDE SEQUENCE [LARGE SCALE GENOMIC DNA]</scope>
    <source>
        <strain evidence="7 8">GW210010_S58</strain>
    </source>
</reference>
<proteinExistence type="inferred from homology"/>
<dbReference type="SUPFAM" id="SSF51569">
    <property type="entry name" value="Aldolase"/>
    <property type="match status" value="1"/>
</dbReference>
<dbReference type="GO" id="GO:0016829">
    <property type="term" value="F:lyase activity"/>
    <property type="evidence" value="ECO:0007669"/>
    <property type="project" value="UniProtKB-KW"/>
</dbReference>
<accession>A0ABT6AR13</accession>
<dbReference type="PANTHER" id="PTHR42738:SF7">
    <property type="entry name" value="HYDROXYMETHYLGLUTARYL-COA LYASE"/>
    <property type="match status" value="1"/>
</dbReference>
<evidence type="ECO:0000256" key="1">
    <source>
        <dbReference type="ARBA" id="ARBA00009405"/>
    </source>
</evidence>
<dbReference type="PANTHER" id="PTHR42738">
    <property type="entry name" value="HYDROXYMETHYLGLUTARYL-COA LYASE"/>
    <property type="match status" value="1"/>
</dbReference>
<dbReference type="InterPro" id="IPR000891">
    <property type="entry name" value="PYR_CT"/>
</dbReference>
<organism evidence="7 8">
    <name type="scientific">Cupriavidus basilensis</name>
    <dbReference type="NCBI Taxonomy" id="68895"/>
    <lineage>
        <taxon>Bacteria</taxon>
        <taxon>Pseudomonadati</taxon>
        <taxon>Pseudomonadota</taxon>
        <taxon>Betaproteobacteria</taxon>
        <taxon>Burkholderiales</taxon>
        <taxon>Burkholderiaceae</taxon>
        <taxon>Cupriavidus</taxon>
    </lineage>
</organism>
<gene>
    <name evidence="7" type="ORF">P3W85_19180</name>
</gene>
<dbReference type="PROSITE" id="PS00815">
    <property type="entry name" value="AIPM_HOMOCIT_SYNTH_1"/>
    <property type="match status" value="1"/>
</dbReference>
<dbReference type="CDD" id="cd07938">
    <property type="entry name" value="DRE_TIM_HMGL"/>
    <property type="match status" value="1"/>
</dbReference>
<evidence type="ECO:0000256" key="2">
    <source>
        <dbReference type="ARBA" id="ARBA00022679"/>
    </source>
</evidence>
<evidence type="ECO:0000256" key="4">
    <source>
        <dbReference type="ARBA" id="ARBA00023239"/>
    </source>
</evidence>
<name>A0ABT6AR13_9BURK</name>
<protein>
    <submittedName>
        <fullName evidence="7">Hydroxymethylglutaryl-CoA lyase</fullName>
    </submittedName>
</protein>
<comment type="caution">
    <text evidence="7">The sequence shown here is derived from an EMBL/GenBank/DDBJ whole genome shotgun (WGS) entry which is preliminary data.</text>
</comment>
<dbReference type="RefSeq" id="WP_276265950.1">
    <property type="nucleotide sequence ID" value="NZ_JARJLM010000324.1"/>
</dbReference>
<dbReference type="Gene3D" id="3.20.20.70">
    <property type="entry name" value="Aldolase class I"/>
    <property type="match status" value="1"/>
</dbReference>
<dbReference type="Pfam" id="PF00682">
    <property type="entry name" value="HMGL-like"/>
    <property type="match status" value="1"/>
</dbReference>
<evidence type="ECO:0000259" key="6">
    <source>
        <dbReference type="PROSITE" id="PS50991"/>
    </source>
</evidence>
<keyword evidence="3" id="KW-0479">Metal-binding</keyword>
<evidence type="ECO:0000313" key="8">
    <source>
        <dbReference type="Proteomes" id="UP001216674"/>
    </source>
</evidence>
<comment type="similarity">
    <text evidence="5">Belongs to the alpha-IPM synthase/homocitrate synthase family.</text>
</comment>
<dbReference type="InterPro" id="IPR043594">
    <property type="entry name" value="HMGL"/>
</dbReference>
<dbReference type="InterPro" id="IPR013785">
    <property type="entry name" value="Aldolase_TIM"/>
</dbReference>
<dbReference type="Proteomes" id="UP001216674">
    <property type="component" value="Unassembled WGS sequence"/>
</dbReference>
<evidence type="ECO:0000256" key="3">
    <source>
        <dbReference type="ARBA" id="ARBA00022723"/>
    </source>
</evidence>
<keyword evidence="8" id="KW-1185">Reference proteome</keyword>
<dbReference type="InterPro" id="IPR002034">
    <property type="entry name" value="AIPM/Hcit_synth_CS"/>
</dbReference>
<evidence type="ECO:0000313" key="7">
    <source>
        <dbReference type="EMBL" id="MDF3835065.1"/>
    </source>
</evidence>
<evidence type="ECO:0000256" key="5">
    <source>
        <dbReference type="RuleBase" id="RU003523"/>
    </source>
</evidence>
<dbReference type="EMBL" id="JARJLM010000324">
    <property type="protein sequence ID" value="MDF3835065.1"/>
    <property type="molecule type" value="Genomic_DNA"/>
</dbReference>
<sequence>MTRLTELAPRRAVIREVGLRDGLQSIATILPTAAKREWIQAAYAAGQREIEVGSFVPAKRLPQLADTAELVDFARSLPGLLVSVLVPNLRGAENAIASGADLMLVPLSASHAHSLANLRKTPGEVVAEVARIRAARDAAGSRTLIEGGVGTAFGCTIQGYVDPDEVLRLMQALLDAGADRVSLADTVGYADPAMVRSLFERASATAGERFWCGHFHDTRGLGLANVYAALEAGVTRFDACLAGIGGCPHAPGASGNVATEDLAFLLESMGFETGIDIGRLLALRARVAGWLTDETLHGTLWRAGLPKTFPASLADAATATETTGASA</sequence>
<keyword evidence="4 7" id="KW-0456">Lyase</keyword>
<feature type="domain" description="Pyruvate carboxyltransferase" evidence="6">
    <location>
        <begin position="12"/>
        <end position="281"/>
    </location>
</feature>